<dbReference type="Gene3D" id="1.10.10.10">
    <property type="entry name" value="Winged helix-like DNA-binding domain superfamily/Winged helix DNA-binding domain"/>
    <property type="match status" value="1"/>
</dbReference>
<accession>A0ABS2PGM7</accession>
<proteinExistence type="predicted"/>
<dbReference type="InterPro" id="IPR036388">
    <property type="entry name" value="WH-like_DNA-bd_sf"/>
</dbReference>
<comment type="caution">
    <text evidence="2">The sequence shown here is derived from an EMBL/GenBank/DDBJ whole genome shotgun (WGS) entry which is preliminary data.</text>
</comment>
<dbReference type="EMBL" id="JAFBEC010000013">
    <property type="protein sequence ID" value="MBM7634496.1"/>
    <property type="molecule type" value="Genomic_DNA"/>
</dbReference>
<dbReference type="RefSeq" id="WP_204699307.1">
    <property type="nucleotide sequence ID" value="NZ_JAFBEC010000013.1"/>
</dbReference>
<reference evidence="2 3" key="1">
    <citation type="submission" date="2021-01" db="EMBL/GenBank/DDBJ databases">
        <title>Genomic Encyclopedia of Type Strains, Phase IV (KMG-IV): sequencing the most valuable type-strain genomes for metagenomic binning, comparative biology and taxonomic classification.</title>
        <authorList>
            <person name="Goeker M."/>
        </authorList>
    </citation>
    <scope>NUCLEOTIDE SEQUENCE [LARGE SCALE GENOMIC DNA]</scope>
    <source>
        <strain evidence="2 3">DSM 25540</strain>
    </source>
</reference>
<dbReference type="InterPro" id="IPR036390">
    <property type="entry name" value="WH_DNA-bd_sf"/>
</dbReference>
<keyword evidence="3" id="KW-1185">Reference proteome</keyword>
<evidence type="ECO:0000313" key="3">
    <source>
        <dbReference type="Proteomes" id="UP000741863"/>
    </source>
</evidence>
<gene>
    <name evidence="2" type="ORF">JOD17_003615</name>
</gene>
<dbReference type="PANTHER" id="PTHR38600:SF2">
    <property type="entry name" value="SLL0088 PROTEIN"/>
    <property type="match status" value="1"/>
</dbReference>
<dbReference type="Proteomes" id="UP000741863">
    <property type="component" value="Unassembled WGS sequence"/>
</dbReference>
<keyword evidence="1" id="KW-0238">DNA-binding</keyword>
<organism evidence="2 3">
    <name type="scientific">Geomicrobium sediminis</name>
    <dbReference type="NCBI Taxonomy" id="1347788"/>
    <lineage>
        <taxon>Bacteria</taxon>
        <taxon>Bacillati</taxon>
        <taxon>Bacillota</taxon>
        <taxon>Bacilli</taxon>
        <taxon>Bacillales</taxon>
        <taxon>Geomicrobium</taxon>
    </lineage>
</organism>
<dbReference type="InterPro" id="IPR011991">
    <property type="entry name" value="ArsR-like_HTH"/>
</dbReference>
<evidence type="ECO:0000313" key="2">
    <source>
        <dbReference type="EMBL" id="MBM7634496.1"/>
    </source>
</evidence>
<dbReference type="SUPFAM" id="SSF46785">
    <property type="entry name" value="Winged helix' DNA-binding domain"/>
    <property type="match status" value="1"/>
</dbReference>
<sequence>MKEIFVMTTYEQVRAVSDSFRSRMLVNFGTQPLTGQQLAEKLDISRSKIHYHLNELEKNGIIEIVRREEKNGIMQKFYQPVAKSYIVDDKLLDFFGGSDLLSKGSMTNTFRGDQETFEKFMKRVNDDFQKALGEYSTDDPYSSEYVLHVDWYKKDNNS</sequence>
<evidence type="ECO:0000256" key="1">
    <source>
        <dbReference type="ARBA" id="ARBA00023125"/>
    </source>
</evidence>
<name>A0ABS2PGM7_9BACL</name>
<dbReference type="CDD" id="cd00090">
    <property type="entry name" value="HTH_ARSR"/>
    <property type="match status" value="1"/>
</dbReference>
<dbReference type="PANTHER" id="PTHR38600">
    <property type="entry name" value="TRANSCRIPTIONAL REGULATORY PROTEIN"/>
    <property type="match status" value="1"/>
</dbReference>
<protein>
    <submittedName>
        <fullName evidence="2">ArsR family transcriptional regulator</fullName>
    </submittedName>
</protein>
<dbReference type="Pfam" id="PF13412">
    <property type="entry name" value="HTH_24"/>
    <property type="match status" value="1"/>
</dbReference>